<protein>
    <submittedName>
        <fullName evidence="2">Peptidoglycan-binding protein</fullName>
    </submittedName>
</protein>
<accession>A0A5Q0HDZ1</accession>
<proteinExistence type="predicted"/>
<evidence type="ECO:0000313" key="2">
    <source>
        <dbReference type="EMBL" id="QFZ24070.1"/>
    </source>
</evidence>
<dbReference type="SUPFAM" id="SSF47090">
    <property type="entry name" value="PGBD-like"/>
    <property type="match status" value="1"/>
</dbReference>
<dbReference type="EMBL" id="CP034550">
    <property type="protein sequence ID" value="QFZ24070.1"/>
    <property type="molecule type" value="Genomic_DNA"/>
</dbReference>
<feature type="domain" description="Peptidoglycan binding-like" evidence="1">
    <location>
        <begin position="116"/>
        <end position="164"/>
    </location>
</feature>
<dbReference type="Gene3D" id="1.10.101.10">
    <property type="entry name" value="PGBD-like superfamily/PGBD"/>
    <property type="match status" value="1"/>
</dbReference>
<dbReference type="OrthoDB" id="3268648at2"/>
<dbReference type="AlphaFoldDB" id="A0A5Q0HDZ1"/>
<dbReference type="InterPro" id="IPR036366">
    <property type="entry name" value="PGBDSf"/>
</dbReference>
<organism evidence="2 3">
    <name type="scientific">Saccharothrix syringae</name>
    <name type="common">Nocardiopsis syringae</name>
    <dbReference type="NCBI Taxonomy" id="103733"/>
    <lineage>
        <taxon>Bacteria</taxon>
        <taxon>Bacillati</taxon>
        <taxon>Actinomycetota</taxon>
        <taxon>Actinomycetes</taxon>
        <taxon>Pseudonocardiales</taxon>
        <taxon>Pseudonocardiaceae</taxon>
        <taxon>Saccharothrix</taxon>
    </lineage>
</organism>
<dbReference type="KEGG" id="ssyi:EKG83_06470"/>
<evidence type="ECO:0000313" key="3">
    <source>
        <dbReference type="Proteomes" id="UP000325787"/>
    </source>
</evidence>
<dbReference type="InterPro" id="IPR036365">
    <property type="entry name" value="PGBD-like_sf"/>
</dbReference>
<dbReference type="Pfam" id="PF01471">
    <property type="entry name" value="PG_binding_1"/>
    <property type="match status" value="1"/>
</dbReference>
<name>A0A5Q0HDZ1_SACSY</name>
<keyword evidence="3" id="KW-1185">Reference proteome</keyword>
<gene>
    <name evidence="2" type="ORF">EKG83_06470</name>
</gene>
<dbReference type="Gene3D" id="2.40.420.20">
    <property type="match status" value="1"/>
</dbReference>
<dbReference type="InterPro" id="IPR002477">
    <property type="entry name" value="Peptidoglycan-bd-like"/>
</dbReference>
<sequence length="338" mass="34626">MLVAVVLAVAATVGVVLFTRVATRPEPAARPTAPPPATAKVVRTDLVDRVEVDGTPGYGAATPLSGRKQGTLTWLPEPGKVVDRGQPLYAVDAVAVPLLIGSTPLYREIRADVPAGPDVRVLQENLVALGYAEAGPPDGKFDAGTGRALRKWQKAAGLPQSGVLAQGDALVLPAAVRVDRVTAQLGAAAEGELMEVTGTERLVTAELEKSRRDYAPAGAAVEVRLPDRRTAAGTVRSVATASAEEGETKLVVTVAFADPAAAPESGQVVVVLTGARRDQVLAVPVRALVALAEGGYAVEVLRDGGRSLVPVEPGMFASGLVEVTGPGLVEGAEVVVAS</sequence>
<evidence type="ECO:0000259" key="1">
    <source>
        <dbReference type="Pfam" id="PF01471"/>
    </source>
</evidence>
<reference evidence="3" key="1">
    <citation type="journal article" date="2021" name="Curr. Microbiol.">
        <title>Complete genome of nocamycin-producing strain Saccharothrix syringae NRRL B-16468 reveals the biosynthetic potential for secondary metabolites.</title>
        <authorList>
            <person name="Mo X."/>
            <person name="Yang S."/>
        </authorList>
    </citation>
    <scope>NUCLEOTIDE SEQUENCE [LARGE SCALE GENOMIC DNA]</scope>
    <source>
        <strain evidence="3">ATCC 51364 / DSM 43886 / JCM 6844 / KCTC 9398 / NBRC 14523 / NRRL B-16468 / INA 2240</strain>
    </source>
</reference>
<dbReference type="Proteomes" id="UP000325787">
    <property type="component" value="Chromosome"/>
</dbReference>